<keyword evidence="6" id="KW-1185">Reference proteome</keyword>
<feature type="repeat" description="ANK" evidence="3">
    <location>
        <begin position="1033"/>
        <end position="1065"/>
    </location>
</feature>
<dbReference type="InterPro" id="IPR000845">
    <property type="entry name" value="Nucleoside_phosphorylase_d"/>
</dbReference>
<feature type="repeat" description="ANK" evidence="3">
    <location>
        <begin position="1226"/>
        <end position="1259"/>
    </location>
</feature>
<proteinExistence type="predicted"/>
<evidence type="ECO:0000256" key="2">
    <source>
        <dbReference type="ARBA" id="ARBA00023043"/>
    </source>
</evidence>
<dbReference type="Pfam" id="PF24883">
    <property type="entry name" value="NPHP3_N"/>
    <property type="match status" value="1"/>
</dbReference>
<name>A0AAN7BM12_9PEZI</name>
<feature type="repeat" description="ANK" evidence="3">
    <location>
        <begin position="1260"/>
        <end position="1292"/>
    </location>
</feature>
<accession>A0AAN7BM12</accession>
<dbReference type="InterPro" id="IPR035994">
    <property type="entry name" value="Nucleoside_phosphorylase_sf"/>
</dbReference>
<feature type="domain" description="NACHT" evidence="4">
    <location>
        <begin position="374"/>
        <end position="520"/>
    </location>
</feature>
<dbReference type="InterPro" id="IPR036770">
    <property type="entry name" value="Ankyrin_rpt-contain_sf"/>
</dbReference>
<dbReference type="PROSITE" id="PS50837">
    <property type="entry name" value="NACHT"/>
    <property type="match status" value="1"/>
</dbReference>
<evidence type="ECO:0000313" key="5">
    <source>
        <dbReference type="EMBL" id="KAK4225762.1"/>
    </source>
</evidence>
<reference evidence="5" key="1">
    <citation type="journal article" date="2023" name="Mol. Phylogenet. Evol.">
        <title>Genome-scale phylogeny and comparative genomics of the fungal order Sordariales.</title>
        <authorList>
            <person name="Hensen N."/>
            <person name="Bonometti L."/>
            <person name="Westerberg I."/>
            <person name="Brannstrom I.O."/>
            <person name="Guillou S."/>
            <person name="Cros-Aarteil S."/>
            <person name="Calhoun S."/>
            <person name="Haridas S."/>
            <person name="Kuo A."/>
            <person name="Mondo S."/>
            <person name="Pangilinan J."/>
            <person name="Riley R."/>
            <person name="LaButti K."/>
            <person name="Andreopoulos B."/>
            <person name="Lipzen A."/>
            <person name="Chen C."/>
            <person name="Yan M."/>
            <person name="Daum C."/>
            <person name="Ng V."/>
            <person name="Clum A."/>
            <person name="Steindorff A."/>
            <person name="Ohm R.A."/>
            <person name="Martin F."/>
            <person name="Silar P."/>
            <person name="Natvig D.O."/>
            <person name="Lalanne C."/>
            <person name="Gautier V."/>
            <person name="Ament-Velasquez S.L."/>
            <person name="Kruys A."/>
            <person name="Hutchinson M.I."/>
            <person name="Powell A.J."/>
            <person name="Barry K."/>
            <person name="Miller A.N."/>
            <person name="Grigoriev I.V."/>
            <person name="Debuchy R."/>
            <person name="Gladieux P."/>
            <person name="Hiltunen Thoren M."/>
            <person name="Johannesson H."/>
        </authorList>
    </citation>
    <scope>NUCLEOTIDE SEQUENCE</scope>
    <source>
        <strain evidence="5">CBS 990.96</strain>
    </source>
</reference>
<evidence type="ECO:0000259" key="4">
    <source>
        <dbReference type="PROSITE" id="PS50837"/>
    </source>
</evidence>
<dbReference type="Gene3D" id="3.40.50.1580">
    <property type="entry name" value="Nucleoside phosphorylase domain"/>
    <property type="match status" value="1"/>
</dbReference>
<dbReference type="Pfam" id="PF00023">
    <property type="entry name" value="Ank"/>
    <property type="match status" value="1"/>
</dbReference>
<dbReference type="Proteomes" id="UP001301958">
    <property type="component" value="Unassembled WGS sequence"/>
</dbReference>
<dbReference type="Pfam" id="PF01048">
    <property type="entry name" value="PNP_UDP_1"/>
    <property type="match status" value="1"/>
</dbReference>
<comment type="caution">
    <text evidence="5">The sequence shown here is derived from an EMBL/GenBank/DDBJ whole genome shotgun (WGS) entry which is preliminary data.</text>
</comment>
<organism evidence="5 6">
    <name type="scientific">Podospora fimiseda</name>
    <dbReference type="NCBI Taxonomy" id="252190"/>
    <lineage>
        <taxon>Eukaryota</taxon>
        <taxon>Fungi</taxon>
        <taxon>Dikarya</taxon>
        <taxon>Ascomycota</taxon>
        <taxon>Pezizomycotina</taxon>
        <taxon>Sordariomycetes</taxon>
        <taxon>Sordariomycetidae</taxon>
        <taxon>Sordariales</taxon>
        <taxon>Podosporaceae</taxon>
        <taxon>Podospora</taxon>
    </lineage>
</organism>
<gene>
    <name evidence="5" type="ORF">QBC38DRAFT_445280</name>
</gene>
<dbReference type="SMART" id="SM00248">
    <property type="entry name" value="ANK"/>
    <property type="match status" value="11"/>
</dbReference>
<dbReference type="SUPFAM" id="SSF53167">
    <property type="entry name" value="Purine and uridine phosphorylases"/>
    <property type="match status" value="1"/>
</dbReference>
<dbReference type="Gene3D" id="3.40.50.300">
    <property type="entry name" value="P-loop containing nucleotide triphosphate hydrolases"/>
    <property type="match status" value="1"/>
</dbReference>
<evidence type="ECO:0000256" key="1">
    <source>
        <dbReference type="ARBA" id="ARBA00022737"/>
    </source>
</evidence>
<protein>
    <submittedName>
        <fullName evidence="5">Ankyrin repeat domain-containing protein 50</fullName>
    </submittedName>
</protein>
<dbReference type="PROSITE" id="PS50088">
    <property type="entry name" value="ANK_REPEAT"/>
    <property type="match status" value="5"/>
</dbReference>
<dbReference type="InterPro" id="IPR056884">
    <property type="entry name" value="NPHP3-like_N"/>
</dbReference>
<evidence type="ECO:0000313" key="6">
    <source>
        <dbReference type="Proteomes" id="UP001301958"/>
    </source>
</evidence>
<dbReference type="PANTHER" id="PTHR24198">
    <property type="entry name" value="ANKYRIN REPEAT AND PROTEIN KINASE DOMAIN-CONTAINING PROTEIN"/>
    <property type="match status" value="1"/>
</dbReference>
<dbReference type="Pfam" id="PF12796">
    <property type="entry name" value="Ank_2"/>
    <property type="match status" value="2"/>
</dbReference>
<feature type="repeat" description="ANK" evidence="3">
    <location>
        <begin position="999"/>
        <end position="1031"/>
    </location>
</feature>
<dbReference type="SUPFAM" id="SSF52540">
    <property type="entry name" value="P-loop containing nucleoside triphosphate hydrolases"/>
    <property type="match status" value="1"/>
</dbReference>
<dbReference type="GO" id="GO:0009116">
    <property type="term" value="P:nucleoside metabolic process"/>
    <property type="evidence" value="ECO:0007669"/>
    <property type="project" value="InterPro"/>
</dbReference>
<evidence type="ECO:0000256" key="3">
    <source>
        <dbReference type="PROSITE-ProRule" id="PRU00023"/>
    </source>
</evidence>
<dbReference type="InterPro" id="IPR007111">
    <property type="entry name" value="NACHT_NTPase"/>
</dbReference>
<dbReference type="PROSITE" id="PS50297">
    <property type="entry name" value="ANK_REP_REGION"/>
    <property type="match status" value="3"/>
</dbReference>
<dbReference type="InterPro" id="IPR002110">
    <property type="entry name" value="Ankyrin_rpt"/>
</dbReference>
<dbReference type="PANTHER" id="PTHR24198:SF165">
    <property type="entry name" value="ANKYRIN REPEAT-CONTAINING PROTEIN-RELATED"/>
    <property type="match status" value="1"/>
</dbReference>
<keyword evidence="1" id="KW-0677">Repeat</keyword>
<dbReference type="SUPFAM" id="SSF48403">
    <property type="entry name" value="Ankyrin repeat"/>
    <property type="match status" value="2"/>
</dbReference>
<dbReference type="InterPro" id="IPR027417">
    <property type="entry name" value="P-loop_NTPase"/>
</dbReference>
<dbReference type="EMBL" id="MU865360">
    <property type="protein sequence ID" value="KAK4225762.1"/>
    <property type="molecule type" value="Genomic_DNA"/>
</dbReference>
<sequence length="1376" mass="154732">MEHQATPPDRHAFGVAIMCALPLEATAVAALFELKWDASALDKERNDPNAYSVSAIGRHNVVLVHMPRMGKVPSASVAAHLNRSFPNLKLVLMVGICGGVPLSSASRRYLGDVVISEGIVQRSKRRPFWNKILQNIFGIYKGRLEGSAEYPGLEWDKVYRPDYLHRHREEAPPCGICSGDRVCDDSVKMGCIELECSDEGLEERPECTVRSRPDKPIVHFGLIASGDTVVRSGKFRDEIVNQTDVIAFEMEGAGMCMEFPSFLVIKGICDYADSHKNKTFQHYSAGTAAATAKELLRHWIPYTPLLSHQARAHESPSGHFQQSRLSAEDYKLLRYLETTPYRERKDRNPLRIQGTCQWFLCHRTFQSWTEGHDKILWVSADPGCGKSVLARYLVDDVLPTAASRTTCYFFFKPDFEDQRNATTAISCLLHQLFKQRPVLFSEQARGMLQAERERLLESFSKLWDTLIEAVGHPSAGDILCLMDALDECEEGSRSQFTRELGHLYCSGKLPNLRFLLTSRPFGSIHRGFQLPDGIGLSVVHLTGENEEEATEISEEIDIFIKARVPSICARLRLAQHEQEYMLQELLRTPHRTYLWVYLTLQHIKGNIHIDKGGIMKAISELPRSVDEAYERILSLSTDPSKARKILQLIVAAARPLEVQEINLALEIKSDSEFYRSVRMVQEDRFRHMKKKRREEVKKLFQRASDIVVPVGLRAGREAREFLIDNDIDRKAETGSKRGWEWKNTVDLAASNYLLASICIWHLTFMEVNTFGQRELWLVSKSSQPDVARRNLEAKFTASGNRRLFLTYSAVNFARHVRESMKHLCRSVEDSCPLTKLSSSRLAEIHGVWIWSDFYLTTEPILTSLTSTVFTALTAAVDSGQIETVKFVLDREPNLSAGQTTHLPLYIALRNHDQVMFQLLIDRGASIRATDMRGDTAMTLAVAAQLKDLVETLIAMDSDILNVSTPVAPLWLACRAGNEPIVELLLKAGAWTTTLEARFDGCTPLLAAVESGACGVVEALLHYEADIEAETRDESQTPLLLATNKNNVGIMRLLLGHGANINAQDEHGQTAFGLACNHCFSVFKSSAQLPLLDVVRVLKNHGARLQKPTLLSGSHELFTWIAVGGDPPSVRDSVPFNWSLLERFYTLKYGAMLYTRSWFEENNCSSEFLIKGMELLLKYEETQNYVFKDDEGRTILSQHCRCLDHSDFSMVKLLLEHRIPIEDRCDKGKTALAYAVTKETNLTLVEELLRNRADVNERHNNGRSVLSWAAARSSAPIVDLLLRSGVKVHATDNDGRSVLSWATSRYPENQDVIRLLRSHGAKMVLGYSPGVFSRPGAAELDSTPLTELKGYEKAEESEYAPRSPVLGLYGGHLLKDQ</sequence>
<keyword evidence="2 3" id="KW-0040">ANK repeat</keyword>
<reference evidence="5" key="2">
    <citation type="submission" date="2023-05" db="EMBL/GenBank/DDBJ databases">
        <authorList>
            <consortium name="Lawrence Berkeley National Laboratory"/>
            <person name="Steindorff A."/>
            <person name="Hensen N."/>
            <person name="Bonometti L."/>
            <person name="Westerberg I."/>
            <person name="Brannstrom I.O."/>
            <person name="Guillou S."/>
            <person name="Cros-Aarteil S."/>
            <person name="Calhoun S."/>
            <person name="Haridas S."/>
            <person name="Kuo A."/>
            <person name="Mondo S."/>
            <person name="Pangilinan J."/>
            <person name="Riley R."/>
            <person name="Labutti K."/>
            <person name="Andreopoulos B."/>
            <person name="Lipzen A."/>
            <person name="Chen C."/>
            <person name="Yanf M."/>
            <person name="Daum C."/>
            <person name="Ng V."/>
            <person name="Clum A."/>
            <person name="Ohm R."/>
            <person name="Martin F."/>
            <person name="Silar P."/>
            <person name="Natvig D."/>
            <person name="Lalanne C."/>
            <person name="Gautier V."/>
            <person name="Ament-Velasquez S.L."/>
            <person name="Kruys A."/>
            <person name="Hutchinson M.I."/>
            <person name="Powell A.J."/>
            <person name="Barry K."/>
            <person name="Miller A.N."/>
            <person name="Grigoriev I.V."/>
            <person name="Debuchy R."/>
            <person name="Gladieux P."/>
            <person name="Thoren M.H."/>
            <person name="Johannesson H."/>
        </authorList>
    </citation>
    <scope>NUCLEOTIDE SEQUENCE</scope>
    <source>
        <strain evidence="5">CBS 990.96</strain>
    </source>
</reference>
<dbReference type="GO" id="GO:0003824">
    <property type="term" value="F:catalytic activity"/>
    <property type="evidence" value="ECO:0007669"/>
    <property type="project" value="InterPro"/>
</dbReference>
<dbReference type="Gene3D" id="1.25.40.20">
    <property type="entry name" value="Ankyrin repeat-containing domain"/>
    <property type="match status" value="2"/>
</dbReference>
<feature type="repeat" description="ANK" evidence="3">
    <location>
        <begin position="899"/>
        <end position="931"/>
    </location>
</feature>